<evidence type="ECO:0000256" key="1">
    <source>
        <dbReference type="SAM" id="MobiDB-lite"/>
    </source>
</evidence>
<evidence type="ECO:0000313" key="3">
    <source>
        <dbReference type="EMBL" id="KND92769.1"/>
    </source>
</evidence>
<dbReference type="EMBL" id="LFRF01000005">
    <property type="protein sequence ID" value="KND92769.1"/>
    <property type="molecule type" value="Genomic_DNA"/>
</dbReference>
<accession>A0A0L0NFG5</accession>
<feature type="compositionally biased region" description="Polar residues" evidence="1">
    <location>
        <begin position="385"/>
        <end position="397"/>
    </location>
</feature>
<name>A0A0L0NFG5_TOLOC</name>
<feature type="region of interest" description="Disordered" evidence="1">
    <location>
        <begin position="334"/>
        <end position="440"/>
    </location>
</feature>
<feature type="compositionally biased region" description="Acidic residues" evidence="1">
    <location>
        <begin position="341"/>
        <end position="355"/>
    </location>
</feature>
<proteinExistence type="predicted"/>
<evidence type="ECO:0000259" key="2">
    <source>
        <dbReference type="Pfam" id="PF13391"/>
    </source>
</evidence>
<dbReference type="OrthoDB" id="2142759at2759"/>
<gene>
    <name evidence="3" type="ORF">TOPH_02864</name>
</gene>
<sequence length="440" mass="50061">NERRISFRHPAYPASAPDLLCLSAVDGGLGVGIDYNTALVACGIVAGNRWHEAWFGEKRPGSGSITRVEQPADGILRSSSYYFYAGPDPDDAYPVVPSFDHWRFPHDDLPLLWATLQRPPYNAASVMATRADPRFAVQIRDRTCRITGYYEAGEVAHLVPANCAGWFESNQMKRYCGLPSRINPVNDERNMFFLRRDLHQLFDRRRFVLVPKTAAGTASPTLVIHVLLPLMHLELHSLYHNRALQEPVTGITVEALFARFAWSTFCDENFYFLKGEHQYGVRIFNPDVGEVITKRLDAVDIRGAAQIFHDPFGSRSVSSQKRKVAATEAESVDYELWRTDSEDEDEQEYEEEDEDDTRRGRCRYRFHYDQHLPQSLSPQPERADSSFSTVSAASPNTEDGPPELGVHVYDGEQGRLDKRPLPPEQERNMNASRKIRRVDQ</sequence>
<evidence type="ECO:0000313" key="4">
    <source>
        <dbReference type="Proteomes" id="UP000036947"/>
    </source>
</evidence>
<reference evidence="3 4" key="1">
    <citation type="journal article" date="2015" name="BMC Genomics">
        <title>The genome of the truffle-parasite Tolypocladium ophioglossoides and the evolution of antifungal peptaibiotics.</title>
        <authorList>
            <person name="Quandt C.A."/>
            <person name="Bushley K.E."/>
            <person name="Spatafora J.W."/>
        </authorList>
    </citation>
    <scope>NUCLEOTIDE SEQUENCE [LARGE SCALE GENOMIC DNA]</scope>
    <source>
        <strain evidence="3 4">CBS 100239</strain>
    </source>
</reference>
<feature type="compositionally biased region" description="Basic and acidic residues" evidence="1">
    <location>
        <begin position="409"/>
        <end position="427"/>
    </location>
</feature>
<dbReference type="Pfam" id="PF13391">
    <property type="entry name" value="HNH_2"/>
    <property type="match status" value="1"/>
</dbReference>
<dbReference type="InterPro" id="IPR003615">
    <property type="entry name" value="HNH_nuc"/>
</dbReference>
<feature type="domain" description="HNH nuclease" evidence="2">
    <location>
        <begin position="144"/>
        <end position="209"/>
    </location>
</feature>
<dbReference type="AlphaFoldDB" id="A0A0L0NFG5"/>
<feature type="non-terminal residue" evidence="3">
    <location>
        <position position="1"/>
    </location>
</feature>
<dbReference type="Proteomes" id="UP000036947">
    <property type="component" value="Unassembled WGS sequence"/>
</dbReference>
<comment type="caution">
    <text evidence="3">The sequence shown here is derived from an EMBL/GenBank/DDBJ whole genome shotgun (WGS) entry which is preliminary data.</text>
</comment>
<organism evidence="3 4">
    <name type="scientific">Tolypocladium ophioglossoides (strain CBS 100239)</name>
    <name type="common">Snaketongue truffleclub</name>
    <name type="synonym">Elaphocordyceps ophioglossoides</name>
    <dbReference type="NCBI Taxonomy" id="1163406"/>
    <lineage>
        <taxon>Eukaryota</taxon>
        <taxon>Fungi</taxon>
        <taxon>Dikarya</taxon>
        <taxon>Ascomycota</taxon>
        <taxon>Pezizomycotina</taxon>
        <taxon>Sordariomycetes</taxon>
        <taxon>Hypocreomycetidae</taxon>
        <taxon>Hypocreales</taxon>
        <taxon>Ophiocordycipitaceae</taxon>
        <taxon>Tolypocladium</taxon>
    </lineage>
</organism>
<feature type="non-terminal residue" evidence="3">
    <location>
        <position position="440"/>
    </location>
</feature>
<keyword evidence="4" id="KW-1185">Reference proteome</keyword>
<protein>
    <recommendedName>
        <fullName evidence="2">HNH nuclease domain-containing protein</fullName>
    </recommendedName>
</protein>